<dbReference type="GO" id="GO:0006284">
    <property type="term" value="P:base-excision repair"/>
    <property type="evidence" value="ECO:0007669"/>
    <property type="project" value="TreeGrafter"/>
</dbReference>
<dbReference type="PANTHER" id="PTHR22748:SF10">
    <property type="entry name" value="DNA-(APURINIC OR APYRIMIDINIC SITE) ENDONUCLEASE"/>
    <property type="match status" value="1"/>
</dbReference>
<feature type="site" description="Important for catalytic activity" evidence="6">
    <location>
        <position position="252"/>
    </location>
</feature>
<keyword evidence="5" id="KW-0464">Manganese</keyword>
<evidence type="ECO:0000256" key="4">
    <source>
        <dbReference type="ARBA" id="ARBA00022842"/>
    </source>
</evidence>
<evidence type="ECO:0000256" key="7">
    <source>
        <dbReference type="SAM" id="MobiDB-lite"/>
    </source>
</evidence>
<dbReference type="InterPro" id="IPR036691">
    <property type="entry name" value="Endo/exonu/phosph_ase_sf"/>
</dbReference>
<dbReference type="InterPro" id="IPR004808">
    <property type="entry name" value="AP_endonuc_1"/>
</dbReference>
<dbReference type="Pfam" id="PF03372">
    <property type="entry name" value="Exo_endo_phos"/>
    <property type="match status" value="1"/>
</dbReference>
<feature type="binding site" evidence="5">
    <location>
        <position position="158"/>
    </location>
    <ligand>
        <name>Mg(2+)</name>
        <dbReference type="ChEBI" id="CHEBI:18420"/>
        <label>1</label>
    </ligand>
</feature>
<evidence type="ECO:0000256" key="3">
    <source>
        <dbReference type="ARBA" id="ARBA00022801"/>
    </source>
</evidence>
<dbReference type="Proteomes" id="UP000037460">
    <property type="component" value="Unassembled WGS sequence"/>
</dbReference>
<keyword evidence="3" id="KW-0378">Hydrolase</keyword>
<dbReference type="PROSITE" id="PS51435">
    <property type="entry name" value="AP_NUCLEASE_F1_4"/>
    <property type="match status" value="1"/>
</dbReference>
<dbReference type="Gene3D" id="3.60.10.10">
    <property type="entry name" value="Endonuclease/exonuclease/phosphatase"/>
    <property type="match status" value="1"/>
</dbReference>
<keyword evidence="2 5" id="KW-0479">Metal-binding</keyword>
<evidence type="ECO:0000256" key="1">
    <source>
        <dbReference type="ARBA" id="ARBA00007092"/>
    </source>
</evidence>
<dbReference type="GO" id="GO:0008311">
    <property type="term" value="F:double-stranded DNA 3'-5' DNA exonuclease activity"/>
    <property type="evidence" value="ECO:0007669"/>
    <property type="project" value="TreeGrafter"/>
</dbReference>
<comment type="similarity">
    <text evidence="1">Belongs to the DNA repair enzymes AP/ExoA family.</text>
</comment>
<dbReference type="SUPFAM" id="SSF56219">
    <property type="entry name" value="DNase I-like"/>
    <property type="match status" value="1"/>
</dbReference>
<proteinExistence type="inferred from homology"/>
<dbReference type="AlphaFoldDB" id="A0A0M0J814"/>
<feature type="binding site" evidence="5">
    <location>
        <position position="12"/>
    </location>
    <ligand>
        <name>Mg(2+)</name>
        <dbReference type="ChEBI" id="CHEBI:18420"/>
        <label>1</label>
    </ligand>
</feature>
<evidence type="ECO:0000313" key="9">
    <source>
        <dbReference type="EMBL" id="KOO22741.1"/>
    </source>
</evidence>
<dbReference type="PANTHER" id="PTHR22748">
    <property type="entry name" value="AP ENDONUCLEASE"/>
    <property type="match status" value="1"/>
</dbReference>
<dbReference type="EMBL" id="JWZX01003254">
    <property type="protein sequence ID" value="KOO22741.1"/>
    <property type="molecule type" value="Genomic_DNA"/>
</dbReference>
<keyword evidence="9" id="KW-0456">Lyase</keyword>
<comment type="caution">
    <text evidence="9">The sequence shown here is derived from an EMBL/GenBank/DDBJ whole genome shotgun (WGS) entry which is preliminary data.</text>
</comment>
<name>A0A0M0J814_9EUKA</name>
<dbReference type="GO" id="GO:0003906">
    <property type="term" value="F:DNA-(apurinic or apyrimidinic site) endonuclease activity"/>
    <property type="evidence" value="ECO:0007669"/>
    <property type="project" value="TreeGrafter"/>
</dbReference>
<feature type="domain" description="Endonuclease/exonuclease/phosphatase" evidence="8">
    <location>
        <begin position="3"/>
        <end position="270"/>
    </location>
</feature>
<protein>
    <submittedName>
        <fullName evidence="9">DNA-(Apurinic or apyrimidinic site) lyase-like protein</fullName>
    </submittedName>
</protein>
<evidence type="ECO:0000259" key="8">
    <source>
        <dbReference type="Pfam" id="PF03372"/>
    </source>
</evidence>
<keyword evidence="10" id="KW-1185">Reference proteome</keyword>
<accession>A0A0M0J814</accession>
<dbReference type="GO" id="GO:0016829">
    <property type="term" value="F:lyase activity"/>
    <property type="evidence" value="ECO:0007669"/>
    <property type="project" value="UniProtKB-KW"/>
</dbReference>
<dbReference type="GO" id="GO:0005634">
    <property type="term" value="C:nucleus"/>
    <property type="evidence" value="ECO:0007669"/>
    <property type="project" value="TreeGrafter"/>
</dbReference>
<evidence type="ECO:0000256" key="2">
    <source>
        <dbReference type="ARBA" id="ARBA00022723"/>
    </source>
</evidence>
<organism evidence="9 10">
    <name type="scientific">Chrysochromulina tobinii</name>
    <dbReference type="NCBI Taxonomy" id="1460289"/>
    <lineage>
        <taxon>Eukaryota</taxon>
        <taxon>Haptista</taxon>
        <taxon>Haptophyta</taxon>
        <taxon>Prymnesiophyceae</taxon>
        <taxon>Prymnesiales</taxon>
        <taxon>Chrysochromulinaceae</taxon>
        <taxon>Chrysochromulina</taxon>
    </lineage>
</organism>
<dbReference type="OrthoDB" id="498125at2759"/>
<feature type="binding site" evidence="5">
    <location>
        <position position="160"/>
    </location>
    <ligand>
        <name>Mg(2+)</name>
        <dbReference type="ChEBI" id="CHEBI:18420"/>
        <label>1</label>
    </ligand>
</feature>
<feature type="region of interest" description="Disordered" evidence="7">
    <location>
        <begin position="16"/>
        <end position="45"/>
    </location>
</feature>
<dbReference type="InterPro" id="IPR005135">
    <property type="entry name" value="Endo/exonuclease/phosphatase"/>
</dbReference>
<dbReference type="GO" id="GO:0008081">
    <property type="term" value="F:phosphoric diester hydrolase activity"/>
    <property type="evidence" value="ECO:0007669"/>
    <property type="project" value="TreeGrafter"/>
</dbReference>
<evidence type="ECO:0000256" key="6">
    <source>
        <dbReference type="PIRSR" id="PIRSR604808-3"/>
    </source>
</evidence>
<feature type="site" description="Transition state stabilizer" evidence="6">
    <location>
        <position position="160"/>
    </location>
</feature>
<sequence length="288" mass="32221">MEHAPDVVFISEVRMPAAGPPGCKKGDGKPRRQSEMARGTPAQSKEADAIADFVRSAGYRAYWSLAEYKYSGCGLLVRKDRAQPLEVRYSLDAAAPAGRHHPEGRVILAHFAHLELLGTYVPNNGSNEASFERRRQWEVELDSLLCAPRERPLVWIGDLNVAAGWHDVGPDPSWFRNQNGTDAAHPDDRGQPGFTANEQARFARTLERARMIDAYRCLWPEPDWQRDVTWRGAPGVNIPAEGRYYNKGMRIDYCIVPREGVRVVRALVCGRGASREGARAHPTYPECT</sequence>
<keyword evidence="4 5" id="KW-0460">Magnesium</keyword>
<evidence type="ECO:0000313" key="10">
    <source>
        <dbReference type="Proteomes" id="UP000037460"/>
    </source>
</evidence>
<feature type="compositionally biased region" description="Basic and acidic residues" evidence="7">
    <location>
        <begin position="24"/>
        <end position="35"/>
    </location>
</feature>
<evidence type="ECO:0000256" key="5">
    <source>
        <dbReference type="PIRSR" id="PIRSR604808-2"/>
    </source>
</evidence>
<comment type="cofactor">
    <cofactor evidence="5">
        <name>Mg(2+)</name>
        <dbReference type="ChEBI" id="CHEBI:18420"/>
    </cofactor>
    <cofactor evidence="5">
        <name>Mn(2+)</name>
        <dbReference type="ChEBI" id="CHEBI:29035"/>
    </cofactor>
    <text evidence="5">Probably binds two magnesium or manganese ions per subunit.</text>
</comment>
<dbReference type="GO" id="GO:0046872">
    <property type="term" value="F:metal ion binding"/>
    <property type="evidence" value="ECO:0007669"/>
    <property type="project" value="UniProtKB-KW"/>
</dbReference>
<reference evidence="10" key="1">
    <citation type="journal article" date="2015" name="PLoS Genet.">
        <title>Genome Sequence and Transcriptome Analyses of Chrysochromulina tobin: Metabolic Tools for Enhanced Algal Fitness in the Prominent Order Prymnesiales (Haptophyceae).</title>
        <authorList>
            <person name="Hovde B.T."/>
            <person name="Deodato C.R."/>
            <person name="Hunsperger H.M."/>
            <person name="Ryken S.A."/>
            <person name="Yost W."/>
            <person name="Jha R.K."/>
            <person name="Patterson J."/>
            <person name="Monnat R.J. Jr."/>
            <person name="Barlow S.B."/>
            <person name="Starkenburg S.R."/>
            <person name="Cattolico R.A."/>
        </authorList>
    </citation>
    <scope>NUCLEOTIDE SEQUENCE</scope>
    <source>
        <strain evidence="10">CCMP291</strain>
    </source>
</reference>
<gene>
    <name evidence="9" type="ORF">Ctob_001797</name>
</gene>